<dbReference type="InterPro" id="IPR022045">
    <property type="entry name" value="TcdB_toxin_mid/N"/>
</dbReference>
<evidence type="ECO:0000313" key="7">
    <source>
        <dbReference type="EMBL" id="VAW42555.1"/>
    </source>
</evidence>
<dbReference type="Pfam" id="PF09000">
    <property type="entry name" value="Cytotoxic"/>
    <property type="match status" value="1"/>
</dbReference>
<dbReference type="Pfam" id="PF12256">
    <property type="entry name" value="TcdB_toxin_midN"/>
    <property type="match status" value="1"/>
</dbReference>
<reference evidence="7" key="1">
    <citation type="submission" date="2018-06" db="EMBL/GenBank/DDBJ databases">
        <authorList>
            <person name="Zhirakovskaya E."/>
        </authorList>
    </citation>
    <scope>NUCLEOTIDE SEQUENCE</scope>
</reference>
<accession>A0A3B0VG88</accession>
<dbReference type="Gene3D" id="3.10.380.10">
    <property type="entry name" value="Colicin E3-like ribonuclease domain"/>
    <property type="match status" value="1"/>
</dbReference>
<feature type="domain" description="Colicin E3-like ribonuclease" evidence="5">
    <location>
        <begin position="2827"/>
        <end position="2874"/>
    </location>
</feature>
<dbReference type="PANTHER" id="PTHR32305">
    <property type="match status" value="1"/>
</dbReference>
<dbReference type="GO" id="GO:0043022">
    <property type="term" value="F:ribosome binding"/>
    <property type="evidence" value="ECO:0007669"/>
    <property type="project" value="InterPro"/>
</dbReference>
<feature type="domain" description="Insecticide toxin TcdB middle/N-terminal" evidence="6">
    <location>
        <begin position="1509"/>
        <end position="1553"/>
    </location>
</feature>
<dbReference type="GO" id="GO:0005737">
    <property type="term" value="C:cytoplasm"/>
    <property type="evidence" value="ECO:0007669"/>
    <property type="project" value="InterPro"/>
</dbReference>
<evidence type="ECO:0000256" key="4">
    <source>
        <dbReference type="SAM" id="MobiDB-lite"/>
    </source>
</evidence>
<proteinExistence type="predicted"/>
<feature type="non-terminal residue" evidence="7">
    <location>
        <position position="1"/>
    </location>
</feature>
<evidence type="ECO:0000256" key="1">
    <source>
        <dbReference type="ARBA" id="ARBA00004613"/>
    </source>
</evidence>
<dbReference type="PANTHER" id="PTHR32305:SF15">
    <property type="entry name" value="PROTEIN RHSA-RELATED"/>
    <property type="match status" value="1"/>
</dbReference>
<dbReference type="GO" id="GO:0003723">
    <property type="term" value="F:RNA binding"/>
    <property type="evidence" value="ECO:0007669"/>
    <property type="project" value="InterPro"/>
</dbReference>
<dbReference type="Gene3D" id="2.180.10.10">
    <property type="entry name" value="RHS repeat-associated core"/>
    <property type="match status" value="2"/>
</dbReference>
<dbReference type="NCBIfam" id="TIGR03696">
    <property type="entry name" value="Rhs_assc_core"/>
    <property type="match status" value="1"/>
</dbReference>
<dbReference type="InterPro" id="IPR036725">
    <property type="entry name" value="ColE3_ribonuclease_sf"/>
</dbReference>
<comment type="subcellular location">
    <subcellularLocation>
        <location evidence="1">Secreted</location>
    </subcellularLocation>
</comment>
<dbReference type="InterPro" id="IPR022385">
    <property type="entry name" value="Rhs_assc_core"/>
</dbReference>
<sequence>GVDPNNTSPSNGVDTTGRFGDKNDGDHYSGVWKYKGASTSEDATIIMWRKHNLEIMDFFVYDTAGDPIWLQSQTCGDPCNTPEDEYFDGYINDNNSFGLDDGNYNFYTRPIGFNPLGYKPPVPFSGELLASAGRQFTGGSFNEFQQAQFWFNGNFTLDNNRALALSLGNENSLLTMEKYANINHIGFNIQDIYGNIQYSDSENNQLATTCDPNLVGPCTIKFNWYSDSGDDAIKAFYKTDSMSDFEPLPMTTASCIALPQDQYFVNSYKCNNLAAGTYQFELRRPSYNYTNSWITIAKPSSPLIIETCNGDCSAPPAPTIEEAPDAPVGVVNGVNHSIEAAITHQPGAGPIPGSGNVSGGSATYNLPLTVPPGRNGMTPSLSVNYSSKGGNGILGVGWSLSVGSSIYRCPQTIAQDEKSTSVNFSNTDRLCLDGQRLMLINATGDVAYWAVNAEYRTEQDSFVKVVKTSSGFTVYTKSGRINTYEQLNYNEIEQLTTWQLIKEQDTFGNNIIYSYLEYGENEILLTRINYTGHNSTTGSRVISFTYEGRLSGYEVSYNFGEKTESTKQLLRLETSIAPSNTPIRKYIFDYSASISNGDTLLSSVIENVVGVEGGQRHLLTNTWSDFIDKPWSLNTWLDNTSSKFNYKSINNTVNSQTVGTRYSALLGRAKVSHDFNGDGVKDFVATAGGGQTRSIFFFNADKELMLQVELPTPTGFGISTRIISTADLNFDGITDILDTTGLYSWKNNKQLPDVFKKVDVGTSVVEDQYFNVNFQVIANLQGKIRNFVVGENGIAFDLATIYDIDSNKTSFFISDYDHDGDQDIIAYATPDFRGRDSYNVCMPENTEGCVQAPAKLLLFENTTECGGSSDCSNTDNVSFGVGSVLIDNLAPYVDYEDESDIWMYIWDSIVAVDDFNGDGYPDIHIRRWDKVALFLEFDYKINIDKEFLYFTTMSGDTLVKSQKVDFTELGLRDFTCTDLSNSPIDCSIPIYYIGGEVRTSPLNTYKAFHFEDINVDGLKDFVYYDRGTDFQKSWKVRLNQGGGQFDSEHNFTGQIFNQDFVSDINAEANKESLVHPSDCAVNYYGEFTNTTIDKSILARKCNPYFAAVTGFRNLDSDGIPELIFPDSDATEGSNHKANNLVFNYCSTFRLLKSRRVNRTTSGAHGSTTDFEVNSKYIAVPRSASGDNAVVLTSENATDPYNLDSPSDLANCSISAISGFLECTSDDPTNELNHDIQFDPKLYNSAFYPYNEQNDDDFSLFDISEDDREALVTSYRASNTANDRIVLVHACSYNSNEYIRFDTVPATRPYDLYEDFRDMASLADRGLYKFNAIKFELAGDGVLNLTLSKDTGIVRQLRSGEIGDLTGNGITDKFGIIGCLFGSTLCQSLVSNGADDEDVLTNENNTALLSNWNVTQTQLMNFGTPILGHNSLQMPNMLIHIEKPNGQYVEWNYHPISTSNLAGRGTDFPLYQIKERNCTEQQQSTAPENCDSYVDEDTLKGLHFYFNSSMYVVSQMRTTNNYGNDAVTDYAYEEAVYNNKGRGFQGFRTIKAKSNPVADSIYETLSVSTFHQVFPYAGKLEKIEVYQLDNSSQLVRTQTEDYTYKARADNNSIYDTYGIHYHPLTSKTTQNFDLNGNNSIISESSTSALSYDDYGNTLTQINAVTSYLPEYTTTQTTTSTNIFAEPLISGANWWIDKLENTTVIKQLSGTGPNIPTGNHTTTSKFIWQAGAQRRLDCQITSLNNLANNYTCGNNINTADVSRNIFAYDQFGNITTVQAQGLENDSMQTRTVLSNYETPSYFPESITRQTENMGLTTSFSYDNATGQVLQTTDPNNNTIDNTYDAFGFKTEQELNKAEPQYAQTTYSSIANCTGVTCNQAQAILTSLLNNLKTSYTYANYPDLLIHSGTPKLTYVTEQRQNGQPQILTYYDTANNPVITKTYHSNNQFNYVVNVKSPLGITEVSTQPFSNVNNVYATIQLADAQGRIVEKITEIGELNTAMSTKCTINTLYTHTGAKTDIIAGNSQSTCAFPANVPDNLNMSRTYDTTGKLISTTDANSSTVNYWYGHSGNPYILQDAGGNQISTIFDALGRKTSVNDPNMGTKTFTYNSFGEVVQQKVTGENYSSYYQYDILGRLINQYSNVTKAGLVYQPVSGQRSYKDSYQYDTIALGQLSEVLRESNKSNNECGNNCFQQDYKKQLQYDQYARLKQEITTLQNAKTPYNAMPDAAGNDNVTFTTTYKYDSNYNRIKQVIYNSRYAIQSQYTKFGTLKKQLNSIGIDLMEITSWNHKGQETNRRFNSNNAIYSNTEYYESTGQIAKITNAATSNTEILDYQYDVWGNIYLQEMLRDVGSAYEFFTYDKLHRLTSTTGSLAVTPRNYNYNILGNITSKSDFSNNYSYGASTNAGPNAVSQATLIDSRIINYSYDVKGNRIQDCIGGNCASYKYDYNNLLIESHSSITGTPQTLEFNYGPDNQRYRKYDQANNEITLYTNKDYEQVYKSGFLQQEKYYLTSYLTITLDNNTGIDINFIQKDRLGSTTQILDEAGTVLHNKNYDAFGKPRNSDWSDMAGGLFKAKLNFDDTNGTIDITKRGFTDHEHLDEMQLIHMNGRMYDYNNGRFLSVDPFIQNPTSTQSMNPYTYIFNNPLSGTDPTGYYACKPGRAGCDEPKPKPKKKRNRKKPGSGKGFGWVTVYQSPTRNGNSSNGDNKDKKGEISSLEGQNLIAQNDTKGQRSELDDFCAQFPSYSKCSGNRANKERREFQAKLKTGVDIADEITAPDATILLGPVVAGVSKLNKARKTVKAERVLNVSKGNSKIWKGFSSANRKGLKTSGSGKNKQYYDWDFRHNDIEVYDQRGKHLGSMNPETGEIYKPAVVGRTIDL</sequence>
<keyword evidence="2" id="KW-0964">Secreted</keyword>
<dbReference type="InterPro" id="IPR050708">
    <property type="entry name" value="T6SS_VgrG/RHS"/>
</dbReference>
<dbReference type="GO" id="GO:0016788">
    <property type="term" value="F:hydrolase activity, acting on ester bonds"/>
    <property type="evidence" value="ECO:0007669"/>
    <property type="project" value="InterPro"/>
</dbReference>
<dbReference type="InterPro" id="IPR009105">
    <property type="entry name" value="Colicin_E3_ribonuclease"/>
</dbReference>
<dbReference type="InterPro" id="IPR003284">
    <property type="entry name" value="Sal_SpvB"/>
</dbReference>
<feature type="compositionally biased region" description="Basic residues" evidence="4">
    <location>
        <begin position="2667"/>
        <end position="2678"/>
    </location>
</feature>
<protein>
    <submittedName>
        <fullName evidence="7">YD repeat protein</fullName>
    </submittedName>
</protein>
<dbReference type="EMBL" id="UOEW01000367">
    <property type="protein sequence ID" value="VAW42555.1"/>
    <property type="molecule type" value="Genomic_DNA"/>
</dbReference>
<gene>
    <name evidence="7" type="ORF">MNBD_GAMMA01-1056</name>
</gene>
<dbReference type="InterPro" id="IPR028994">
    <property type="entry name" value="Integrin_alpha_N"/>
</dbReference>
<feature type="region of interest" description="Disordered" evidence="4">
    <location>
        <begin position="1"/>
        <end position="21"/>
    </location>
</feature>
<feature type="region of interest" description="Disordered" evidence="4">
    <location>
        <begin position="2657"/>
        <end position="2709"/>
    </location>
</feature>
<dbReference type="GO" id="GO:0005576">
    <property type="term" value="C:extracellular region"/>
    <property type="evidence" value="ECO:0007669"/>
    <property type="project" value="UniProtKB-SubCell"/>
</dbReference>
<keyword evidence="3" id="KW-0843">Virulence</keyword>
<feature type="compositionally biased region" description="Polar residues" evidence="4">
    <location>
        <begin position="1"/>
        <end position="14"/>
    </location>
</feature>
<dbReference type="SUPFAM" id="SSF69318">
    <property type="entry name" value="Integrin alpha N-terminal domain"/>
    <property type="match status" value="2"/>
</dbReference>
<evidence type="ECO:0000256" key="2">
    <source>
        <dbReference type="ARBA" id="ARBA00022525"/>
    </source>
</evidence>
<dbReference type="SUPFAM" id="SSF63840">
    <property type="entry name" value="Ribonuclease domain of colicin E3"/>
    <property type="match status" value="1"/>
</dbReference>
<dbReference type="Pfam" id="PF03534">
    <property type="entry name" value="SpvB"/>
    <property type="match status" value="1"/>
</dbReference>
<organism evidence="7">
    <name type="scientific">hydrothermal vent metagenome</name>
    <dbReference type="NCBI Taxonomy" id="652676"/>
    <lineage>
        <taxon>unclassified sequences</taxon>
        <taxon>metagenomes</taxon>
        <taxon>ecological metagenomes</taxon>
    </lineage>
</organism>
<evidence type="ECO:0000259" key="6">
    <source>
        <dbReference type="Pfam" id="PF12256"/>
    </source>
</evidence>
<name>A0A3B0VG88_9ZZZZ</name>
<evidence type="ECO:0000256" key="3">
    <source>
        <dbReference type="ARBA" id="ARBA00023026"/>
    </source>
</evidence>
<evidence type="ECO:0000259" key="5">
    <source>
        <dbReference type="Pfam" id="PF09000"/>
    </source>
</evidence>
<feature type="compositionally biased region" description="Polar residues" evidence="4">
    <location>
        <begin position="2688"/>
        <end position="2701"/>
    </location>
</feature>